<dbReference type="GO" id="GO:0000139">
    <property type="term" value="C:Golgi membrane"/>
    <property type="evidence" value="ECO:0007669"/>
    <property type="project" value="UniProtKB-SubCell"/>
</dbReference>
<proteinExistence type="inferred from homology"/>
<evidence type="ECO:0000256" key="3">
    <source>
        <dbReference type="ARBA" id="ARBA00023034"/>
    </source>
</evidence>
<keyword evidence="5" id="KW-0472">Membrane</keyword>
<keyword evidence="4" id="KW-0446">Lipid-binding</keyword>
<comment type="subcellular location">
    <subcellularLocation>
        <location evidence="1">Golgi apparatus membrane</location>
        <topology evidence="1">Peripheral membrane protein</topology>
        <orientation evidence="1">Cytoplasmic side</orientation>
    </subcellularLocation>
</comment>
<dbReference type="FunFam" id="1.10.3630.10:FF:000001">
    <property type="entry name" value="Golgi phosphoprotein 3"/>
    <property type="match status" value="1"/>
</dbReference>
<name>A0A3M6TVG8_POCDA</name>
<dbReference type="GO" id="GO:0005829">
    <property type="term" value="C:cytosol"/>
    <property type="evidence" value="ECO:0007669"/>
    <property type="project" value="TreeGrafter"/>
</dbReference>
<evidence type="ECO:0008006" key="9">
    <source>
        <dbReference type="Google" id="ProtNLM"/>
    </source>
</evidence>
<evidence type="ECO:0000256" key="6">
    <source>
        <dbReference type="SAM" id="MobiDB-lite"/>
    </source>
</evidence>
<comment type="caution">
    <text evidence="7">The sequence shown here is derived from an EMBL/GenBank/DDBJ whole genome shotgun (WGS) entry which is preliminary data.</text>
</comment>
<dbReference type="GO" id="GO:0048194">
    <property type="term" value="P:Golgi vesicle budding"/>
    <property type="evidence" value="ECO:0007669"/>
    <property type="project" value="TreeGrafter"/>
</dbReference>
<dbReference type="GO" id="GO:0005802">
    <property type="term" value="C:trans-Golgi network"/>
    <property type="evidence" value="ECO:0007669"/>
    <property type="project" value="TreeGrafter"/>
</dbReference>
<dbReference type="OrthoDB" id="2189106at2759"/>
<dbReference type="OMA" id="GETWNLL"/>
<organism evidence="7 8">
    <name type="scientific">Pocillopora damicornis</name>
    <name type="common">Cauliflower coral</name>
    <name type="synonym">Millepora damicornis</name>
    <dbReference type="NCBI Taxonomy" id="46731"/>
    <lineage>
        <taxon>Eukaryota</taxon>
        <taxon>Metazoa</taxon>
        <taxon>Cnidaria</taxon>
        <taxon>Anthozoa</taxon>
        <taxon>Hexacorallia</taxon>
        <taxon>Scleractinia</taxon>
        <taxon>Astrocoeniina</taxon>
        <taxon>Pocilloporidae</taxon>
        <taxon>Pocillopora</taxon>
    </lineage>
</organism>
<dbReference type="EMBL" id="RCHS01002836">
    <property type="protein sequence ID" value="RMX45392.1"/>
    <property type="molecule type" value="Genomic_DNA"/>
</dbReference>
<dbReference type="PANTHER" id="PTHR12704">
    <property type="entry name" value="TRANS-GOLGI PROTEIN GMX33"/>
    <property type="match status" value="1"/>
</dbReference>
<feature type="region of interest" description="Disordered" evidence="6">
    <location>
        <begin position="1"/>
        <end position="44"/>
    </location>
</feature>
<keyword evidence="3" id="KW-0333">Golgi apparatus</keyword>
<dbReference type="PANTHER" id="PTHR12704:SF2">
    <property type="entry name" value="GOLGI PHOSPHOPROTEIN 3 HOMOLOG SAURON"/>
    <property type="match status" value="1"/>
</dbReference>
<feature type="compositionally biased region" description="Acidic residues" evidence="6">
    <location>
        <begin position="23"/>
        <end position="38"/>
    </location>
</feature>
<dbReference type="InterPro" id="IPR038261">
    <property type="entry name" value="GPP34-like_sf"/>
</dbReference>
<evidence type="ECO:0000313" key="8">
    <source>
        <dbReference type="Proteomes" id="UP000275408"/>
    </source>
</evidence>
<comment type="similarity">
    <text evidence="2">Belongs to the GOLPH3/VPS74 family.</text>
</comment>
<dbReference type="GO" id="GO:0043001">
    <property type="term" value="P:Golgi to plasma membrane protein transport"/>
    <property type="evidence" value="ECO:0007669"/>
    <property type="project" value="TreeGrafter"/>
</dbReference>
<dbReference type="GO" id="GO:0070273">
    <property type="term" value="F:phosphatidylinositol-4-phosphate binding"/>
    <property type="evidence" value="ECO:0007669"/>
    <property type="project" value="InterPro"/>
</dbReference>
<dbReference type="GO" id="GO:0031985">
    <property type="term" value="C:Golgi cisterna"/>
    <property type="evidence" value="ECO:0007669"/>
    <property type="project" value="TreeGrafter"/>
</dbReference>
<protein>
    <recommendedName>
        <fullName evidence="9">Golgi phosphoprotein 3</fullName>
    </recommendedName>
</protein>
<sequence length="285" mass="32622">MATRRTGQLVQRSTASSGIMPEDNPDIEGNEGYESDGESGDRKETRLTLMEEVLLLGLKDKEGYTSFWNDCISSGLRGCMMIELGLRGRIELEKTGMRRKSLLNRRVLFKNDNLTGDVLLDEALKHIKETDPPDTAQNWIELLSGETWNPLKLRYQLRNVRERLAKNLVEKGVLTTEKQNFLLFDMTTHPLVDSVSKQRVVRKVQEAVLSKWVNDPHRMDKRTLSLIYLAHSSDVLENAFAPLSDDDYELAMKRVKDLLDLEPEEQAQKPNANEVMWCVISAFIK</sequence>
<evidence type="ECO:0000256" key="4">
    <source>
        <dbReference type="ARBA" id="ARBA00023121"/>
    </source>
</evidence>
<accession>A0A3M6TVG8</accession>
<gene>
    <name evidence="7" type="ORF">pdam_00000770</name>
</gene>
<dbReference type="Proteomes" id="UP000275408">
    <property type="component" value="Unassembled WGS sequence"/>
</dbReference>
<evidence type="ECO:0000256" key="1">
    <source>
        <dbReference type="ARBA" id="ARBA00004255"/>
    </source>
</evidence>
<dbReference type="Gene3D" id="1.10.3630.10">
    <property type="entry name" value="yeast vps74-n-term truncation variant domain like"/>
    <property type="match status" value="1"/>
</dbReference>
<feature type="compositionally biased region" description="Polar residues" evidence="6">
    <location>
        <begin position="1"/>
        <end position="17"/>
    </location>
</feature>
<evidence type="ECO:0000256" key="5">
    <source>
        <dbReference type="ARBA" id="ARBA00023136"/>
    </source>
</evidence>
<dbReference type="Pfam" id="PF05719">
    <property type="entry name" value="GPP34"/>
    <property type="match status" value="1"/>
</dbReference>
<dbReference type="GO" id="GO:0006890">
    <property type="term" value="P:retrograde vesicle-mediated transport, Golgi to endoplasmic reticulum"/>
    <property type="evidence" value="ECO:0007669"/>
    <property type="project" value="TreeGrafter"/>
</dbReference>
<dbReference type="GO" id="GO:0007030">
    <property type="term" value="P:Golgi organization"/>
    <property type="evidence" value="ECO:0007669"/>
    <property type="project" value="TreeGrafter"/>
</dbReference>
<dbReference type="InterPro" id="IPR008628">
    <property type="entry name" value="GPP34-like"/>
</dbReference>
<evidence type="ECO:0000256" key="2">
    <source>
        <dbReference type="ARBA" id="ARBA00007284"/>
    </source>
</evidence>
<dbReference type="STRING" id="46731.A0A3M6TVG8"/>
<evidence type="ECO:0000313" key="7">
    <source>
        <dbReference type="EMBL" id="RMX45392.1"/>
    </source>
</evidence>
<keyword evidence="8" id="KW-1185">Reference proteome</keyword>
<reference evidence="7 8" key="1">
    <citation type="journal article" date="2018" name="Sci. Rep.">
        <title>Comparative analysis of the Pocillopora damicornis genome highlights role of immune system in coral evolution.</title>
        <authorList>
            <person name="Cunning R."/>
            <person name="Bay R.A."/>
            <person name="Gillette P."/>
            <person name="Baker A.C."/>
            <person name="Traylor-Knowles N."/>
        </authorList>
    </citation>
    <scope>NUCLEOTIDE SEQUENCE [LARGE SCALE GENOMIC DNA]</scope>
    <source>
        <strain evidence="7">RSMAS</strain>
        <tissue evidence="7">Whole animal</tissue>
    </source>
</reference>
<dbReference type="AlphaFoldDB" id="A0A3M6TVG8"/>